<reference evidence="1 2" key="1">
    <citation type="submission" date="2019-07" db="EMBL/GenBank/DDBJ databases">
        <title>Rhodococcus cavernicolus sp. nov., isolated from a cave.</title>
        <authorList>
            <person name="Lee S.D."/>
        </authorList>
    </citation>
    <scope>NUCLEOTIDE SEQUENCE [LARGE SCALE GENOMIC DNA]</scope>
    <source>
        <strain evidence="1 2">C1-24</strain>
    </source>
</reference>
<dbReference type="PANTHER" id="PTHR43459:SF1">
    <property type="entry name" value="EG:BACN32G11.4 PROTEIN"/>
    <property type="match status" value="1"/>
</dbReference>
<accession>A0A5A7SGZ4</accession>
<keyword evidence="2" id="KW-1185">Reference proteome</keyword>
<dbReference type="Pfam" id="PF00378">
    <property type="entry name" value="ECH_1"/>
    <property type="match status" value="1"/>
</dbReference>
<proteinExistence type="predicted"/>
<name>A0A5A7SGZ4_9NOCA</name>
<dbReference type="GO" id="GO:0003824">
    <property type="term" value="F:catalytic activity"/>
    <property type="evidence" value="ECO:0007669"/>
    <property type="project" value="UniProtKB-ARBA"/>
</dbReference>
<dbReference type="EMBL" id="VLNY01000001">
    <property type="protein sequence ID" value="KAA0024894.1"/>
    <property type="molecule type" value="Genomic_DNA"/>
</dbReference>
<dbReference type="RefSeq" id="WP_149428670.1">
    <property type="nucleotide sequence ID" value="NZ_VLNY01000001.1"/>
</dbReference>
<comment type="caution">
    <text evidence="1">The sequence shown here is derived from an EMBL/GenBank/DDBJ whole genome shotgun (WGS) entry which is preliminary data.</text>
</comment>
<dbReference type="Gene3D" id="3.90.226.10">
    <property type="entry name" value="2-enoyl-CoA Hydratase, Chain A, domain 1"/>
    <property type="match status" value="1"/>
</dbReference>
<dbReference type="InterPro" id="IPR029045">
    <property type="entry name" value="ClpP/crotonase-like_dom_sf"/>
</dbReference>
<dbReference type="OrthoDB" id="9777711at2"/>
<evidence type="ECO:0000313" key="1">
    <source>
        <dbReference type="EMBL" id="KAA0024894.1"/>
    </source>
</evidence>
<organism evidence="1 2">
    <name type="scientific">Antrihabitans cavernicola</name>
    <dbReference type="NCBI Taxonomy" id="2495913"/>
    <lineage>
        <taxon>Bacteria</taxon>
        <taxon>Bacillati</taxon>
        <taxon>Actinomycetota</taxon>
        <taxon>Actinomycetes</taxon>
        <taxon>Mycobacteriales</taxon>
        <taxon>Nocardiaceae</taxon>
        <taxon>Antrihabitans</taxon>
    </lineage>
</organism>
<dbReference type="InterPro" id="IPR001753">
    <property type="entry name" value="Enoyl-CoA_hydra/iso"/>
</dbReference>
<protein>
    <submittedName>
        <fullName evidence="1">Enoyl-CoA hydratase</fullName>
    </submittedName>
</protein>
<dbReference type="AlphaFoldDB" id="A0A5A7SGZ4"/>
<dbReference type="PANTHER" id="PTHR43459">
    <property type="entry name" value="ENOYL-COA HYDRATASE"/>
    <property type="match status" value="1"/>
</dbReference>
<gene>
    <name evidence="1" type="ORF">FOY51_02925</name>
</gene>
<dbReference type="Proteomes" id="UP000322244">
    <property type="component" value="Unassembled WGS sequence"/>
</dbReference>
<dbReference type="SUPFAM" id="SSF52096">
    <property type="entry name" value="ClpP/crotonase"/>
    <property type="match status" value="1"/>
</dbReference>
<dbReference type="CDD" id="cd06558">
    <property type="entry name" value="crotonase-like"/>
    <property type="match status" value="1"/>
</dbReference>
<evidence type="ECO:0000313" key="2">
    <source>
        <dbReference type="Proteomes" id="UP000322244"/>
    </source>
</evidence>
<sequence length="264" mass="27992">MTSLIEYSVEGFTATVTLTNPDRRNALSLNMFRELSEVLSELEKSTEVRAVVLTGSGSAFCVGADLAAPPEQRSLQGVSIAGDISRLRASAHVAEQLYRMPQPTVAAINGACAGAGFSLAAAADFRIASDTAVFSTAFLNAGVSGDLAGIWFVDKILGGARTRELFMTPDKFDADRALEIGLVTGVAPATMLAEAARELADRLANSAPVAMRAMKQNVIQAQTSSLGDYIDAEVERMVRSFHTADAKEATAAFLEKRPPVFEGR</sequence>